<sequence length="173" mass="20141">MNISDILTTDDFIDTINGFPEVAAKKSQTYGIIIYRTKEDMKRDLKNGKELLWIASIDPKVKADDMYSNEALNVEEEEAYLDIPFITRKRIDDLLVRYINTPLPARDEWPGEERKESLRHLLEFERKNTAKKSPEYTRGMFDGLKAVFNIMDLRSDYEATMKPKRGVEIVLSD</sequence>
<comment type="caution">
    <text evidence="1">The sequence shown here is derived from an EMBL/GenBank/DDBJ whole genome shotgun (WGS) entry which is preliminary data.</text>
</comment>
<gene>
    <name evidence="1" type="ORF">HMPREF0534_0060</name>
</gene>
<dbReference type="EMBL" id="ACHG01000006">
    <property type="protein sequence ID" value="EEI66633.1"/>
    <property type="molecule type" value="Genomic_DNA"/>
</dbReference>
<protein>
    <submittedName>
        <fullName evidence="1">Uncharacterized protein</fullName>
    </submittedName>
</protein>
<dbReference type="Proteomes" id="UP000003419">
    <property type="component" value="Unassembled WGS sequence"/>
</dbReference>
<proteinExistence type="predicted"/>
<evidence type="ECO:0000313" key="2">
    <source>
        <dbReference type="Proteomes" id="UP000003419"/>
    </source>
</evidence>
<organism evidence="1 2">
    <name type="scientific">Limosilactobacillus reuteri CF48-3A</name>
    <dbReference type="NCBI Taxonomy" id="525341"/>
    <lineage>
        <taxon>Bacteria</taxon>
        <taxon>Bacillati</taxon>
        <taxon>Bacillota</taxon>
        <taxon>Bacilli</taxon>
        <taxon>Lactobacillales</taxon>
        <taxon>Lactobacillaceae</taxon>
        <taxon>Limosilactobacillus</taxon>
    </lineage>
</organism>
<name>A0A8D9S6K8_LIMRT</name>
<dbReference type="AlphaFoldDB" id="A0A8D9S6K8"/>
<dbReference type="RefSeq" id="WP_003670957.1">
    <property type="nucleotide sequence ID" value="NZ_GG693669.1"/>
</dbReference>
<evidence type="ECO:0000313" key="1">
    <source>
        <dbReference type="EMBL" id="EEI66633.1"/>
    </source>
</evidence>
<reference evidence="1 2" key="1">
    <citation type="submission" date="2009-01" db="EMBL/GenBank/DDBJ databases">
        <authorList>
            <person name="Qin X."/>
            <person name="Bachman B."/>
            <person name="Battles P."/>
            <person name="Bell A."/>
            <person name="Bess C."/>
            <person name="Bickham C."/>
            <person name="Chaboub L."/>
            <person name="Chen D."/>
            <person name="Coyle M."/>
            <person name="Deiros D.R."/>
            <person name="Dinh H."/>
            <person name="Forbes L."/>
            <person name="Fowler G."/>
            <person name="Francisco L."/>
            <person name="Fu Q."/>
            <person name="Gubbala S."/>
            <person name="Hale W."/>
            <person name="Han Y."/>
            <person name="Hemphill L."/>
            <person name="Highlander S.K."/>
            <person name="Hirani K."/>
            <person name="Hogues M."/>
            <person name="Jackson L."/>
            <person name="Jakkamsetti A."/>
            <person name="Javaid M."/>
            <person name="Jiang H."/>
            <person name="Korchina V."/>
            <person name="Kovar C."/>
            <person name="Lara F."/>
            <person name="Lee S."/>
            <person name="Mata R."/>
            <person name="Mathew T."/>
            <person name="Moen C."/>
            <person name="Morales K."/>
            <person name="Munidasa M."/>
            <person name="Nazareth L."/>
            <person name="Ngo R."/>
            <person name="Nguyen L."/>
            <person name="Okwuonu G."/>
            <person name="Ongeri F."/>
            <person name="Patil S."/>
            <person name="Petrosino J."/>
            <person name="Pham C."/>
            <person name="Pham P."/>
            <person name="Pu L.-L."/>
            <person name="Puazo M."/>
            <person name="Raj R."/>
            <person name="Reid J."/>
            <person name="Rouhana J."/>
            <person name="Saada N."/>
            <person name="Shang Y."/>
            <person name="Simmons D."/>
            <person name="Thornton R."/>
            <person name="Warren J."/>
            <person name="Weissenberger G."/>
            <person name="Zhang J."/>
            <person name="Zhang L."/>
            <person name="Zhou C."/>
            <person name="Zhu D."/>
            <person name="Muzny D."/>
            <person name="Worley K."/>
            <person name="Gibbs R."/>
        </authorList>
    </citation>
    <scope>NUCLEOTIDE SEQUENCE [LARGE SCALE GENOMIC DNA]</scope>
    <source>
        <strain evidence="1 2">CF48-3A</strain>
    </source>
</reference>
<accession>A0A8D9S6K8</accession>